<comment type="pathway">
    <text evidence="18">Bacterial outer membrane biogenesis; LPS lipid A biosynthesis.</text>
</comment>
<evidence type="ECO:0000256" key="1">
    <source>
        <dbReference type="ARBA" id="ARBA00004496"/>
    </source>
</evidence>
<keyword evidence="4 18" id="KW-0963">Cytoplasm</keyword>
<comment type="similarity">
    <text evidence="2 18">In the C-terminal section; belongs to the transferase hexapeptide repeat family.</text>
</comment>
<comment type="pathway">
    <text evidence="18">Nucleotide-sugar biosynthesis; UDP-N-acetyl-alpha-D-glucosamine biosynthesis; UDP-N-acetyl-alpha-D-glucosamine from N-acetyl-alpha-D-glucosamine 1-phosphate: step 1/1.</text>
</comment>
<feature type="binding site" evidence="18">
    <location>
        <position position="336"/>
    </location>
    <ligand>
        <name>UDP-N-acetyl-alpha-D-glucosamine</name>
        <dbReference type="ChEBI" id="CHEBI:57705"/>
    </ligand>
</feature>
<dbReference type="InterPro" id="IPR005882">
    <property type="entry name" value="Bifunctional_GlmU"/>
</dbReference>
<dbReference type="GO" id="GO:0000902">
    <property type="term" value="P:cell morphogenesis"/>
    <property type="evidence" value="ECO:0007669"/>
    <property type="project" value="UniProtKB-UniRule"/>
</dbReference>
<comment type="function">
    <text evidence="17 18">Catalyzes the last two sequential reactions in the de novo biosynthetic pathway for UDP-N-acetylglucosamine (UDP-GlcNAc). The C-terminal domain catalyzes the transfer of acetyl group from acetyl coenzyme A to glucosamine-1-phosphate (GlcN-1-P) to produce N-acetylglucosamine-1-phosphate (GlcNAc-1-P), which is converted into UDP-GlcNAc by the transfer of uridine 5-monophosphate (from uridine 5-triphosphate), a reaction catalyzed by the N-terminal domain.</text>
</comment>
<dbReference type="GO" id="GO:0003977">
    <property type="term" value="F:UDP-N-acetylglucosamine diphosphorylase activity"/>
    <property type="evidence" value="ECO:0007669"/>
    <property type="project" value="UniProtKB-UniRule"/>
</dbReference>
<feature type="binding site" evidence="18">
    <location>
        <position position="142"/>
    </location>
    <ligand>
        <name>UDP-N-acetyl-alpha-D-glucosamine</name>
        <dbReference type="ChEBI" id="CHEBI:57705"/>
    </ligand>
</feature>
<feature type="binding site" evidence="18">
    <location>
        <position position="351"/>
    </location>
    <ligand>
        <name>UDP-N-acetyl-alpha-D-glucosamine</name>
        <dbReference type="ChEBI" id="CHEBI:57705"/>
    </ligand>
</feature>
<dbReference type="GO" id="GO:0006048">
    <property type="term" value="P:UDP-N-acetylglucosamine biosynthetic process"/>
    <property type="evidence" value="ECO:0007669"/>
    <property type="project" value="UniProtKB-UniPathway"/>
</dbReference>
<evidence type="ECO:0000256" key="10">
    <source>
        <dbReference type="ARBA" id="ARBA00022960"/>
    </source>
</evidence>
<dbReference type="GO" id="GO:0000287">
    <property type="term" value="F:magnesium ion binding"/>
    <property type="evidence" value="ECO:0007669"/>
    <property type="project" value="UniProtKB-UniRule"/>
</dbReference>
<dbReference type="GO" id="GO:0009252">
    <property type="term" value="P:peptidoglycan biosynthetic process"/>
    <property type="evidence" value="ECO:0007669"/>
    <property type="project" value="UniProtKB-UniRule"/>
</dbReference>
<dbReference type="HAMAP" id="MF_01631">
    <property type="entry name" value="GlmU"/>
    <property type="match status" value="1"/>
</dbReference>
<comment type="subcellular location">
    <subcellularLocation>
        <location evidence="1 18">Cytoplasm</location>
    </subcellularLocation>
</comment>
<protein>
    <recommendedName>
        <fullName evidence="18">Bifunctional protein GlmU</fullName>
    </recommendedName>
    <domain>
        <recommendedName>
            <fullName evidence="18">UDP-N-acetylglucosamine pyrophosphorylase</fullName>
            <ecNumber evidence="18">2.7.7.23</ecNumber>
        </recommendedName>
        <alternativeName>
            <fullName evidence="18">N-acetylglucosamine-1-phosphate uridyltransferase</fullName>
        </alternativeName>
    </domain>
    <domain>
        <recommendedName>
            <fullName evidence="18">Glucosamine-1-phosphate N-acetyltransferase</fullName>
            <ecNumber evidence="18">2.3.1.157</ecNumber>
        </recommendedName>
    </domain>
</protein>
<feature type="region of interest" description="N-acetyltransferase" evidence="18">
    <location>
        <begin position="253"/>
        <end position="450"/>
    </location>
</feature>
<evidence type="ECO:0000256" key="11">
    <source>
        <dbReference type="ARBA" id="ARBA00022984"/>
    </source>
</evidence>
<dbReference type="NCBIfam" id="NF010933">
    <property type="entry name" value="PRK14353.1"/>
    <property type="match status" value="1"/>
</dbReference>
<keyword evidence="14 18" id="KW-0961">Cell wall biogenesis/degradation</keyword>
<evidence type="ECO:0000256" key="6">
    <source>
        <dbReference type="ARBA" id="ARBA00022695"/>
    </source>
</evidence>
<dbReference type="AlphaFoldDB" id="A0A2K9N7N9"/>
<dbReference type="InterPro" id="IPR011004">
    <property type="entry name" value="Trimer_LpxA-like_sf"/>
</dbReference>
<dbReference type="CDD" id="cd02540">
    <property type="entry name" value="GT2_GlmU_N_bac"/>
    <property type="match status" value="1"/>
</dbReference>
<dbReference type="Pfam" id="PF12804">
    <property type="entry name" value="NTP_transf_3"/>
    <property type="match status" value="1"/>
</dbReference>
<evidence type="ECO:0000256" key="13">
    <source>
        <dbReference type="ARBA" id="ARBA00023315"/>
    </source>
</evidence>
<comment type="catalytic activity">
    <reaction evidence="16 18">
        <text>N-acetyl-alpha-D-glucosamine 1-phosphate + UTP + H(+) = UDP-N-acetyl-alpha-D-glucosamine + diphosphate</text>
        <dbReference type="Rhea" id="RHEA:13509"/>
        <dbReference type="ChEBI" id="CHEBI:15378"/>
        <dbReference type="ChEBI" id="CHEBI:33019"/>
        <dbReference type="ChEBI" id="CHEBI:46398"/>
        <dbReference type="ChEBI" id="CHEBI:57705"/>
        <dbReference type="ChEBI" id="CHEBI:57776"/>
        <dbReference type="EC" id="2.7.7.23"/>
    </reaction>
</comment>
<feature type="binding site" evidence="18">
    <location>
        <begin position="371"/>
        <end position="372"/>
    </location>
    <ligand>
        <name>acetyl-CoA</name>
        <dbReference type="ChEBI" id="CHEBI:57288"/>
    </ligand>
</feature>
<keyword evidence="7 18" id="KW-0479">Metal-binding</keyword>
<organism evidence="19 20">
    <name type="scientific">Niveispirillum cyanobacteriorum</name>
    <dbReference type="NCBI Taxonomy" id="1612173"/>
    <lineage>
        <taxon>Bacteria</taxon>
        <taxon>Pseudomonadati</taxon>
        <taxon>Pseudomonadota</taxon>
        <taxon>Alphaproteobacteria</taxon>
        <taxon>Rhodospirillales</taxon>
        <taxon>Azospirillaceae</taxon>
        <taxon>Niveispirillum</taxon>
    </lineage>
</organism>
<dbReference type="PANTHER" id="PTHR43584">
    <property type="entry name" value="NUCLEOTIDYL TRANSFERASE"/>
    <property type="match status" value="1"/>
</dbReference>
<feature type="region of interest" description="Linker" evidence="18">
    <location>
        <begin position="232"/>
        <end position="252"/>
    </location>
</feature>
<evidence type="ECO:0000313" key="20">
    <source>
        <dbReference type="Proteomes" id="UP000234752"/>
    </source>
</evidence>
<keyword evidence="8 18" id="KW-0677">Repeat</keyword>
<keyword evidence="12 18" id="KW-0511">Multifunctional enzyme</keyword>
<dbReference type="UniPathway" id="UPA00113">
    <property type="reaction ID" value="UER00532"/>
</dbReference>
<evidence type="ECO:0000256" key="3">
    <source>
        <dbReference type="ARBA" id="ARBA00007947"/>
    </source>
</evidence>
<evidence type="ECO:0000256" key="16">
    <source>
        <dbReference type="ARBA" id="ARBA00048493"/>
    </source>
</evidence>
<feature type="region of interest" description="Pyrophosphorylase" evidence="18">
    <location>
        <begin position="1"/>
        <end position="231"/>
    </location>
</feature>
<dbReference type="Pfam" id="PF00132">
    <property type="entry name" value="Hexapep"/>
    <property type="match status" value="2"/>
</dbReference>
<comment type="pathway">
    <text evidence="18">Nucleotide-sugar biosynthesis; UDP-N-acetyl-alpha-D-glucosamine biosynthesis; N-acetyl-alpha-D-glucosamine 1-phosphate from alpha-D-glucosamine 6-phosphate (route II): step 2/2.</text>
</comment>
<dbReference type="EC" id="2.7.7.23" evidence="18"/>
<keyword evidence="6 18" id="KW-0548">Nucleotidyltransferase</keyword>
<feature type="active site" description="Proton acceptor" evidence="18">
    <location>
        <position position="348"/>
    </location>
</feature>
<dbReference type="SUPFAM" id="SSF51161">
    <property type="entry name" value="Trimeric LpxA-like enzymes"/>
    <property type="match status" value="1"/>
</dbReference>
<feature type="binding site" evidence="18">
    <location>
        <position position="25"/>
    </location>
    <ligand>
        <name>UDP-N-acetyl-alpha-D-glucosamine</name>
        <dbReference type="ChEBI" id="CHEBI:57705"/>
    </ligand>
</feature>
<keyword evidence="11 18" id="KW-0573">Peptidoglycan synthesis</keyword>
<evidence type="ECO:0000256" key="9">
    <source>
        <dbReference type="ARBA" id="ARBA00022842"/>
    </source>
</evidence>
<dbReference type="GO" id="GO:0071555">
    <property type="term" value="P:cell wall organization"/>
    <property type="evidence" value="ECO:0007669"/>
    <property type="project" value="UniProtKB-KW"/>
</dbReference>
<keyword evidence="9 18" id="KW-0460">Magnesium</keyword>
<evidence type="ECO:0000256" key="4">
    <source>
        <dbReference type="ARBA" id="ARBA00022490"/>
    </source>
</evidence>
<proteinExistence type="inferred from homology"/>
<feature type="binding site" evidence="18">
    <location>
        <position position="74"/>
    </location>
    <ligand>
        <name>UDP-N-acetyl-alpha-D-glucosamine</name>
        <dbReference type="ChEBI" id="CHEBI:57705"/>
    </ligand>
</feature>
<dbReference type="GO" id="GO:0008360">
    <property type="term" value="P:regulation of cell shape"/>
    <property type="evidence" value="ECO:0007669"/>
    <property type="project" value="UniProtKB-KW"/>
</dbReference>
<evidence type="ECO:0000256" key="17">
    <source>
        <dbReference type="ARBA" id="ARBA00049628"/>
    </source>
</evidence>
<dbReference type="Gene3D" id="3.90.550.10">
    <property type="entry name" value="Spore Coat Polysaccharide Biosynthesis Protein SpsA, Chain A"/>
    <property type="match status" value="1"/>
</dbReference>
<evidence type="ECO:0000256" key="12">
    <source>
        <dbReference type="ARBA" id="ARBA00023268"/>
    </source>
</evidence>
<dbReference type="Gene3D" id="2.160.10.10">
    <property type="entry name" value="Hexapeptide repeat proteins"/>
    <property type="match status" value="1"/>
</dbReference>
<feature type="binding site" evidence="18">
    <location>
        <position position="104"/>
    </location>
    <ligand>
        <name>Mg(2+)</name>
        <dbReference type="ChEBI" id="CHEBI:18420"/>
    </ligand>
</feature>
<comment type="similarity">
    <text evidence="3 18">In the N-terminal section; belongs to the N-acetylglucosamine-1-phosphate uridyltransferase family.</text>
</comment>
<dbReference type="EMBL" id="CP025611">
    <property type="protein sequence ID" value="AUN29117.1"/>
    <property type="molecule type" value="Genomic_DNA"/>
</dbReference>
<dbReference type="InterPro" id="IPR038009">
    <property type="entry name" value="GlmU_C_LbH"/>
</dbReference>
<dbReference type="SUPFAM" id="SSF53448">
    <property type="entry name" value="Nucleotide-diphospho-sugar transferases"/>
    <property type="match status" value="1"/>
</dbReference>
<evidence type="ECO:0000256" key="14">
    <source>
        <dbReference type="ARBA" id="ARBA00023316"/>
    </source>
</evidence>
<accession>A0A2K9N7N9</accession>
<dbReference type="UniPathway" id="UPA00973"/>
<feature type="binding site" evidence="18">
    <location>
        <begin position="11"/>
        <end position="14"/>
    </location>
    <ligand>
        <name>UDP-N-acetyl-alpha-D-glucosamine</name>
        <dbReference type="ChEBI" id="CHEBI:57705"/>
    </ligand>
</feature>
<dbReference type="InterPro" id="IPR050065">
    <property type="entry name" value="GlmU-like"/>
</dbReference>
<dbReference type="OrthoDB" id="9775031at2"/>
<keyword evidence="10 18" id="KW-0133">Cell shape</keyword>
<dbReference type="NCBIfam" id="TIGR01173">
    <property type="entry name" value="glmU"/>
    <property type="match status" value="1"/>
</dbReference>
<evidence type="ECO:0000256" key="8">
    <source>
        <dbReference type="ARBA" id="ARBA00022737"/>
    </source>
</evidence>
<name>A0A2K9N7N9_9PROT</name>
<evidence type="ECO:0000256" key="15">
    <source>
        <dbReference type="ARBA" id="ARBA00048247"/>
    </source>
</evidence>
<feature type="binding site" evidence="18">
    <location>
        <position position="157"/>
    </location>
    <ligand>
        <name>UDP-N-acetyl-alpha-D-glucosamine</name>
        <dbReference type="ChEBI" id="CHEBI:57705"/>
    </ligand>
</feature>
<keyword evidence="13 18" id="KW-0012">Acyltransferase</keyword>
<feature type="binding site" evidence="18">
    <location>
        <position position="229"/>
    </location>
    <ligand>
        <name>Mg(2+)</name>
        <dbReference type="ChEBI" id="CHEBI:18420"/>
    </ligand>
</feature>
<dbReference type="InterPro" id="IPR001451">
    <property type="entry name" value="Hexapep"/>
</dbReference>
<evidence type="ECO:0000256" key="18">
    <source>
        <dbReference type="HAMAP-Rule" id="MF_01631"/>
    </source>
</evidence>
<feature type="binding site" evidence="18">
    <location>
        <begin position="79"/>
        <end position="80"/>
    </location>
    <ligand>
        <name>UDP-N-acetyl-alpha-D-glucosamine</name>
        <dbReference type="ChEBI" id="CHEBI:57705"/>
    </ligand>
</feature>
<evidence type="ECO:0000313" key="19">
    <source>
        <dbReference type="EMBL" id="AUN29117.1"/>
    </source>
</evidence>
<dbReference type="CDD" id="cd03353">
    <property type="entry name" value="LbH_GlmU_C"/>
    <property type="match status" value="1"/>
</dbReference>
<feature type="binding site" evidence="18">
    <location>
        <position position="425"/>
    </location>
    <ligand>
        <name>acetyl-CoA</name>
        <dbReference type="ChEBI" id="CHEBI:57288"/>
    </ligand>
</feature>
<gene>
    <name evidence="18 19" type="primary">glmU</name>
    <name evidence="19" type="ORF">C0V82_01780</name>
</gene>
<reference evidence="19 20" key="1">
    <citation type="submission" date="2017-12" db="EMBL/GenBank/DDBJ databases">
        <title>Genomes of bacteria within cyanobacterial aggregates.</title>
        <authorList>
            <person name="Cai H."/>
        </authorList>
    </citation>
    <scope>NUCLEOTIDE SEQUENCE [LARGE SCALE GENOMIC DNA]</scope>
    <source>
        <strain evidence="19 20">TH16</strain>
    </source>
</reference>
<dbReference type="RefSeq" id="WP_102110867.1">
    <property type="nucleotide sequence ID" value="NZ_BMGN01000004.1"/>
</dbReference>
<dbReference type="GO" id="GO:0009245">
    <property type="term" value="P:lipid A biosynthetic process"/>
    <property type="evidence" value="ECO:0007669"/>
    <property type="project" value="UniProtKB-UniRule"/>
</dbReference>
<feature type="binding site" evidence="18">
    <location>
        <position position="365"/>
    </location>
    <ligand>
        <name>acetyl-CoA</name>
        <dbReference type="ChEBI" id="CHEBI:57288"/>
    </ligand>
</feature>
<evidence type="ECO:0000256" key="2">
    <source>
        <dbReference type="ARBA" id="ARBA00007707"/>
    </source>
</evidence>
<comment type="subunit">
    <text evidence="18">Homotrimer.</text>
</comment>
<feature type="binding site" evidence="18">
    <location>
        <position position="229"/>
    </location>
    <ligand>
        <name>UDP-N-acetyl-alpha-D-glucosamine</name>
        <dbReference type="ChEBI" id="CHEBI:57705"/>
    </ligand>
</feature>
<comment type="cofactor">
    <cofactor evidence="18">
        <name>Mg(2+)</name>
        <dbReference type="ChEBI" id="CHEBI:18420"/>
    </cofactor>
    <text evidence="18">Binds 1 Mg(2+) ion per subunit.</text>
</comment>
<dbReference type="InterPro" id="IPR029044">
    <property type="entry name" value="Nucleotide-diphossugar_trans"/>
</dbReference>
<feature type="binding site" evidence="18">
    <location>
        <position position="172"/>
    </location>
    <ligand>
        <name>UDP-N-acetyl-alpha-D-glucosamine</name>
        <dbReference type="ChEBI" id="CHEBI:57705"/>
    </ligand>
</feature>
<evidence type="ECO:0000256" key="7">
    <source>
        <dbReference type="ARBA" id="ARBA00022723"/>
    </source>
</evidence>
<feature type="binding site" evidence="18">
    <location>
        <position position="318"/>
    </location>
    <ligand>
        <name>UDP-N-acetyl-alpha-D-glucosamine</name>
        <dbReference type="ChEBI" id="CHEBI:57705"/>
    </ligand>
</feature>
<dbReference type="EC" id="2.3.1.157" evidence="18"/>
<comment type="caution">
    <text evidence="18">Lacks conserved residue(s) required for the propagation of feature annotation.</text>
</comment>
<sequence>MSHRPLACIILAAGKGTRMKSALPKVLHPLGGLPMVSHVVAAAQSLSPEKIVVVVGPGMDNVAATVAPHPTVVQENQLGTGDAVKAALGELAGFTGDVLVLYGDSPLITAATLSKMVAARNGTGDPAVVVLGMRPADPGAYGRLILGADGGLEKIVEFLDATPDERAVTLCNAGFMAFDGARMGALLSGIGNANAKGEYYLTDAVAVARAKGWTCAVVEGPTDDTAGVNSRAELAGIEKIFQNRLRQAAMANGATLLDPDTVYFAADTVLGRDVTVGQNVVFGPGVTVEDGVEIKPFSHLEGVIVRARAIIGPYARLRPGTDVGEGAHIGNFVELKNTQFGAGAKANHLTYLGDADVGGGSNIGAGTITCNYDGVLKHRTRIGANVFIGTHSTLVAPVSVGDGAYTAAGTVVTRDVAPDALSIARAPQEEKPGWASRYRAAKLALKAKKK</sequence>
<comment type="catalytic activity">
    <reaction evidence="15 18">
        <text>alpha-D-glucosamine 1-phosphate + acetyl-CoA = N-acetyl-alpha-D-glucosamine 1-phosphate + CoA + H(+)</text>
        <dbReference type="Rhea" id="RHEA:13725"/>
        <dbReference type="ChEBI" id="CHEBI:15378"/>
        <dbReference type="ChEBI" id="CHEBI:57287"/>
        <dbReference type="ChEBI" id="CHEBI:57288"/>
        <dbReference type="ChEBI" id="CHEBI:57776"/>
        <dbReference type="ChEBI" id="CHEBI:58516"/>
        <dbReference type="EC" id="2.3.1.157"/>
    </reaction>
</comment>
<dbReference type="GO" id="GO:0016020">
    <property type="term" value="C:membrane"/>
    <property type="evidence" value="ECO:0007669"/>
    <property type="project" value="GOC"/>
</dbReference>
<dbReference type="KEGG" id="ncb:C0V82_01780"/>
<feature type="binding site" evidence="18">
    <location>
        <position position="408"/>
    </location>
    <ligand>
        <name>acetyl-CoA</name>
        <dbReference type="ChEBI" id="CHEBI:57288"/>
    </ligand>
</feature>
<feature type="binding site" evidence="18">
    <location>
        <position position="362"/>
    </location>
    <ligand>
        <name>UDP-N-acetyl-alpha-D-glucosamine</name>
        <dbReference type="ChEBI" id="CHEBI:57705"/>
    </ligand>
</feature>
<dbReference type="InterPro" id="IPR025877">
    <property type="entry name" value="MobA-like_NTP_Trfase"/>
</dbReference>
<dbReference type="PANTHER" id="PTHR43584:SF3">
    <property type="entry name" value="BIFUNCTIONAL PROTEIN GLMU"/>
    <property type="match status" value="1"/>
</dbReference>
<dbReference type="GO" id="GO:0019134">
    <property type="term" value="F:glucosamine-1-phosphate N-acetyltransferase activity"/>
    <property type="evidence" value="ECO:0007669"/>
    <property type="project" value="UniProtKB-UniRule"/>
</dbReference>
<feature type="binding site" evidence="18">
    <location>
        <begin position="102"/>
        <end position="104"/>
    </location>
    <ligand>
        <name>UDP-N-acetyl-alpha-D-glucosamine</name>
        <dbReference type="ChEBI" id="CHEBI:57705"/>
    </ligand>
</feature>
<evidence type="ECO:0000256" key="5">
    <source>
        <dbReference type="ARBA" id="ARBA00022679"/>
    </source>
</evidence>
<keyword evidence="20" id="KW-1185">Reference proteome</keyword>
<dbReference type="GO" id="GO:0005737">
    <property type="term" value="C:cytoplasm"/>
    <property type="evidence" value="ECO:0007669"/>
    <property type="project" value="UniProtKB-SubCell"/>
</dbReference>
<dbReference type="Proteomes" id="UP000234752">
    <property type="component" value="Chromosome eg_1"/>
</dbReference>
<keyword evidence="5 18" id="KW-0808">Transferase</keyword>